<evidence type="ECO:0000313" key="3">
    <source>
        <dbReference type="Proteomes" id="UP000028980"/>
    </source>
</evidence>
<protein>
    <recommendedName>
        <fullName evidence="4">Arsenate reductase</fullName>
    </recommendedName>
</protein>
<accession>A0A081DF90</accession>
<proteinExistence type="inferred from homology"/>
<evidence type="ECO:0008006" key="4">
    <source>
        <dbReference type="Google" id="ProtNLM"/>
    </source>
</evidence>
<organism evidence="2 3">
    <name type="scientific">Nonlabens ulvanivorans</name>
    <name type="common">Persicivirga ulvanivorans</name>
    <dbReference type="NCBI Taxonomy" id="906888"/>
    <lineage>
        <taxon>Bacteria</taxon>
        <taxon>Pseudomonadati</taxon>
        <taxon>Bacteroidota</taxon>
        <taxon>Flavobacteriia</taxon>
        <taxon>Flavobacteriales</taxon>
        <taxon>Flavobacteriaceae</taxon>
        <taxon>Nonlabens</taxon>
    </lineage>
</organism>
<dbReference type="InterPro" id="IPR006660">
    <property type="entry name" value="Arsenate_reductase-like"/>
</dbReference>
<dbReference type="Pfam" id="PF03960">
    <property type="entry name" value="ArsC"/>
    <property type="match status" value="1"/>
</dbReference>
<evidence type="ECO:0000256" key="1">
    <source>
        <dbReference type="ARBA" id="ARBA00007198"/>
    </source>
</evidence>
<gene>
    <name evidence="2" type="ORF">JCM19296_3194</name>
</gene>
<dbReference type="SUPFAM" id="SSF52833">
    <property type="entry name" value="Thioredoxin-like"/>
    <property type="match status" value="1"/>
</dbReference>
<dbReference type="AlphaFoldDB" id="A0A081DF90"/>
<name>A0A081DF90_NONUL</name>
<comment type="similarity">
    <text evidence="1">Belongs to the ArsC family.</text>
</comment>
<comment type="caution">
    <text evidence="2">The sequence shown here is derived from an EMBL/GenBank/DDBJ whole genome shotgun (WGS) entry which is preliminary data.</text>
</comment>
<evidence type="ECO:0000313" key="2">
    <source>
        <dbReference type="EMBL" id="GAK77586.1"/>
    </source>
</evidence>
<dbReference type="Gene3D" id="3.40.30.10">
    <property type="entry name" value="Glutaredoxin"/>
    <property type="match status" value="1"/>
</dbReference>
<dbReference type="InterPro" id="IPR036249">
    <property type="entry name" value="Thioredoxin-like_sf"/>
</dbReference>
<dbReference type="EMBL" id="BBLG01000010">
    <property type="protein sequence ID" value="GAK77586.1"/>
    <property type="molecule type" value="Genomic_DNA"/>
</dbReference>
<sequence>MPNQMSVLNTKENLLILFYNSEIKNHKEIYAYTKSAEKDCHAVDISKTKVTGTVWAEVAEKLSITVHGLIDTDHSAFENRYGKEKELSADDTIKILQNDPEMLIFPIMVKDDTAKIIKNYSEVTRFHDPDSIGIDKTEIGKENDY</sequence>
<dbReference type="Proteomes" id="UP000028980">
    <property type="component" value="Unassembled WGS sequence"/>
</dbReference>
<reference evidence="2 3" key="1">
    <citation type="journal article" date="2014" name="Genome Announc.">
        <title>Draft Genome Sequences of Marine Flavobacterium Nonlabens Strains NR17, NR24, NR27, NR32, NR33, and Ara13.</title>
        <authorList>
            <person name="Nakanishi M."/>
            <person name="Meirelles P."/>
            <person name="Suzuki R."/>
            <person name="Takatani N."/>
            <person name="Mino S."/>
            <person name="Suda W."/>
            <person name="Oshima K."/>
            <person name="Hattori M."/>
            <person name="Ohkuma M."/>
            <person name="Hosokawa M."/>
            <person name="Miyashita K."/>
            <person name="Thompson F.L."/>
            <person name="Niwa A."/>
            <person name="Sawabe T."/>
            <person name="Sawabe T."/>
        </authorList>
    </citation>
    <scope>NUCLEOTIDE SEQUENCE [LARGE SCALE GENOMIC DNA]</scope>
    <source>
        <strain evidence="3">JCM19296</strain>
    </source>
</reference>